<dbReference type="InterPro" id="IPR019821">
    <property type="entry name" value="Kinesin_motor_CS"/>
</dbReference>
<dbReference type="SUPFAM" id="SSF52540">
    <property type="entry name" value="P-loop containing nucleoside triphosphate hydrolases"/>
    <property type="match status" value="1"/>
</dbReference>
<protein>
    <recommendedName>
        <fullName evidence="11">Kinesin-like protein</fullName>
    </recommendedName>
</protein>
<evidence type="ECO:0000256" key="8">
    <source>
        <dbReference type="ARBA" id="ARBA00023175"/>
    </source>
</evidence>
<feature type="compositionally biased region" description="Polar residues" evidence="13">
    <location>
        <begin position="117"/>
        <end position="126"/>
    </location>
</feature>
<comment type="caution">
    <text evidence="15">The sequence shown here is derived from an EMBL/GenBank/DDBJ whole genome shotgun (WGS) entry which is preliminary data.</text>
</comment>
<dbReference type="EMBL" id="CAUH01005343">
    <property type="protein sequence ID" value="CCU81689.1"/>
    <property type="molecule type" value="Genomic_DNA"/>
</dbReference>
<dbReference type="GO" id="GO:0005524">
    <property type="term" value="F:ATP binding"/>
    <property type="evidence" value="ECO:0007669"/>
    <property type="project" value="UniProtKB-UniRule"/>
</dbReference>
<feature type="region of interest" description="Disordered" evidence="13">
    <location>
        <begin position="73"/>
        <end position="179"/>
    </location>
</feature>
<dbReference type="InterPro" id="IPR027640">
    <property type="entry name" value="Kinesin-like_fam"/>
</dbReference>
<dbReference type="AlphaFoldDB" id="N1JFQ7"/>
<feature type="coiled-coil region" evidence="12">
    <location>
        <begin position="318"/>
        <end position="433"/>
    </location>
</feature>
<accession>N1JFQ7</accession>
<dbReference type="HOGENOM" id="CLU_001485_12_1_1"/>
<dbReference type="eggNOG" id="KOG0239">
    <property type="taxonomic scope" value="Eukaryota"/>
</dbReference>
<keyword evidence="5 10" id="KW-0547">Nucleotide-binding</keyword>
<dbReference type="GO" id="GO:0090307">
    <property type="term" value="P:mitotic spindle assembly"/>
    <property type="evidence" value="ECO:0007669"/>
    <property type="project" value="UniProtKB-ARBA"/>
</dbReference>
<evidence type="ECO:0000256" key="7">
    <source>
        <dbReference type="ARBA" id="ARBA00023054"/>
    </source>
</evidence>
<evidence type="ECO:0000256" key="10">
    <source>
        <dbReference type="PROSITE-ProRule" id="PRU00283"/>
    </source>
</evidence>
<dbReference type="PROSITE" id="PS50067">
    <property type="entry name" value="KINESIN_MOTOR_2"/>
    <property type="match status" value="1"/>
</dbReference>
<evidence type="ECO:0000256" key="3">
    <source>
        <dbReference type="ARBA" id="ARBA00022490"/>
    </source>
</evidence>
<feature type="domain" description="Kinesin motor" evidence="14">
    <location>
        <begin position="528"/>
        <end position="862"/>
    </location>
</feature>
<dbReference type="GO" id="GO:0008017">
    <property type="term" value="F:microtubule binding"/>
    <property type="evidence" value="ECO:0007669"/>
    <property type="project" value="InterPro"/>
</dbReference>
<feature type="coiled-coil region" evidence="12">
    <location>
        <begin position="487"/>
        <end position="514"/>
    </location>
</feature>
<feature type="region of interest" description="Disordered" evidence="13">
    <location>
        <begin position="1"/>
        <end position="20"/>
    </location>
</feature>
<evidence type="ECO:0000256" key="9">
    <source>
        <dbReference type="ARBA" id="ARBA00023212"/>
    </source>
</evidence>
<reference evidence="15 16" key="1">
    <citation type="journal article" date="2010" name="Science">
        <title>Genome expansion and gene loss in powdery mildew fungi reveal tradeoffs in extreme parasitism.</title>
        <authorList>
            <person name="Spanu P.D."/>
            <person name="Abbott J.C."/>
            <person name="Amselem J."/>
            <person name="Burgis T.A."/>
            <person name="Soanes D.M."/>
            <person name="Stueber K."/>
            <person name="Ver Loren van Themaat E."/>
            <person name="Brown J.K.M."/>
            <person name="Butcher S.A."/>
            <person name="Gurr S.J."/>
            <person name="Lebrun M.-H."/>
            <person name="Ridout C.J."/>
            <person name="Schulze-Lefert P."/>
            <person name="Talbot N.J."/>
            <person name="Ahmadinejad N."/>
            <person name="Ametz C."/>
            <person name="Barton G.R."/>
            <person name="Benjdia M."/>
            <person name="Bidzinski P."/>
            <person name="Bindschedler L.V."/>
            <person name="Both M."/>
            <person name="Brewer M.T."/>
            <person name="Cadle-Davidson L."/>
            <person name="Cadle-Davidson M.M."/>
            <person name="Collemare J."/>
            <person name="Cramer R."/>
            <person name="Frenkel O."/>
            <person name="Godfrey D."/>
            <person name="Harriman J."/>
            <person name="Hoede C."/>
            <person name="King B.C."/>
            <person name="Klages S."/>
            <person name="Kleemann J."/>
            <person name="Knoll D."/>
            <person name="Koti P.S."/>
            <person name="Kreplak J."/>
            <person name="Lopez-Ruiz F.J."/>
            <person name="Lu X."/>
            <person name="Maekawa T."/>
            <person name="Mahanil S."/>
            <person name="Micali C."/>
            <person name="Milgroom M.G."/>
            <person name="Montana G."/>
            <person name="Noir S."/>
            <person name="O'Connell R.J."/>
            <person name="Oberhaensli S."/>
            <person name="Parlange F."/>
            <person name="Pedersen C."/>
            <person name="Quesneville H."/>
            <person name="Reinhardt R."/>
            <person name="Rott M."/>
            <person name="Sacristan S."/>
            <person name="Schmidt S.M."/>
            <person name="Schoen M."/>
            <person name="Skamnioti P."/>
            <person name="Sommer H."/>
            <person name="Stephens A."/>
            <person name="Takahara H."/>
            <person name="Thordal-Christensen H."/>
            <person name="Vigouroux M."/>
            <person name="Wessling R."/>
            <person name="Wicker T."/>
            <person name="Panstruga R."/>
        </authorList>
    </citation>
    <scope>NUCLEOTIDE SEQUENCE [LARGE SCALE GENOMIC DNA]</scope>
    <source>
        <strain evidence="15">DH14</strain>
    </source>
</reference>
<dbReference type="Gene3D" id="3.40.850.10">
    <property type="entry name" value="Kinesin motor domain"/>
    <property type="match status" value="1"/>
</dbReference>
<comment type="subcellular location">
    <subcellularLocation>
        <location evidence="1">Cytoplasm</location>
        <location evidence="1">Cytoskeleton</location>
    </subcellularLocation>
</comment>
<dbReference type="SMART" id="SM00129">
    <property type="entry name" value="KISc"/>
    <property type="match status" value="1"/>
</dbReference>
<dbReference type="InterPro" id="IPR027417">
    <property type="entry name" value="P-loop_NTPase"/>
</dbReference>
<keyword evidence="8 10" id="KW-0505">Motor protein</keyword>
<dbReference type="GO" id="GO:0005874">
    <property type="term" value="C:microtubule"/>
    <property type="evidence" value="ECO:0007669"/>
    <property type="project" value="UniProtKB-KW"/>
</dbReference>
<feature type="compositionally biased region" description="Polar residues" evidence="13">
    <location>
        <begin position="147"/>
        <end position="157"/>
    </location>
</feature>
<dbReference type="InterPro" id="IPR036961">
    <property type="entry name" value="Kinesin_motor_dom_sf"/>
</dbReference>
<evidence type="ECO:0000256" key="12">
    <source>
        <dbReference type="SAM" id="Coils"/>
    </source>
</evidence>
<evidence type="ECO:0000259" key="14">
    <source>
        <dbReference type="PROSITE" id="PS50067"/>
    </source>
</evidence>
<keyword evidence="16" id="KW-1185">Reference proteome</keyword>
<dbReference type="Proteomes" id="UP000015441">
    <property type="component" value="Unassembled WGS sequence"/>
</dbReference>
<dbReference type="PROSITE" id="PS00411">
    <property type="entry name" value="KINESIN_MOTOR_1"/>
    <property type="match status" value="1"/>
</dbReference>
<evidence type="ECO:0000256" key="4">
    <source>
        <dbReference type="ARBA" id="ARBA00022701"/>
    </source>
</evidence>
<dbReference type="PRINTS" id="PR00380">
    <property type="entry name" value="KINESINHEAVY"/>
</dbReference>
<sequence length="877" mass="98996">MDIEDNSHRSQLPQPVTKAISPERILSDVTDSQKNAHIKLCYAPSTNLKHKITPFGEPDAKRKTLLSRLADSRSNAIMMPGSARQPLKGIPQGRSKSSTNRSNMSLSSFSRLASEPPRNSKSSGLSCSVGPESRPASLYAKSHVSKKLSQSTSTRPTANFPRPRPATSAGSHEPEFDRSKCTREASFKVVRTKTRPSKFHIIDTPCIIRKFLENGTNVRACTEWDVQGRLQTMEAQFMEIRETMKGASLDKKGLEESVALLKTRNAELESLRCQLSLSNQSLQSELDSMRHKYGISQQSLSDMTKSLDDQIRSQRIEMENLRWENRNEVEKIRRENTEEIDSLSRLHRDQLRESERKKLLEHEESIREIERRNNAILEKEKARNLAEIQLMEQKLTSESNNLDLTLQNKDREIMDLKSELDKTKGDLERERTLKTDALHEIDAMKEVIRKTNLENATTVHSMEHTLTSLRSRILFLESGSKAQSDSFADMESRLEEAIESAKESQRKLIKEESLRRFLFNQVQELKGNIRVMCRVRPVLNNHEGEAACLRIPDEDKHSRELELAGKEEKTSLGTISKKIHSFTFDRVFGPNSQNHEIFEEISQLVQSALDGYNVCIFCYGQTGSGKTHTMSSPDGMIPRAAQQIYKTATELREKGWTYKIEGNFVEVYNEEIHDLLGNHKEHDKKKHEIRHDDQKKQTTVTGLNTVKLDSPDSVESILKDAAGNRSVAATKSNERSSRSHSVFILKLVGHNSTTGESCEGTLNLVDLAGSERLKQSGAEGERKKETQSINKSLSCLSDVIGALGQGKEGTHIPYRNSKLTYLLQYSLGGNSKTLMFVMTSPLEAHVSETLTSLKFATKVHNTHIGTAKKTKKLLNES</sequence>
<comment type="similarity">
    <text evidence="2">Belongs to the TRAFAC class myosin-kinesin ATPase superfamily. Kinesin family. KIN-14 subfamily.</text>
</comment>
<keyword evidence="6 10" id="KW-0067">ATP-binding</keyword>
<dbReference type="PANTHER" id="PTHR47972:SF45">
    <property type="entry name" value="PROTEIN CLARET SEGREGATIONAL"/>
    <property type="match status" value="1"/>
</dbReference>
<feature type="compositionally biased region" description="Low complexity" evidence="13">
    <location>
        <begin position="95"/>
        <end position="114"/>
    </location>
</feature>
<evidence type="ECO:0000256" key="1">
    <source>
        <dbReference type="ARBA" id="ARBA00004245"/>
    </source>
</evidence>
<evidence type="ECO:0000256" key="13">
    <source>
        <dbReference type="SAM" id="MobiDB-lite"/>
    </source>
</evidence>
<dbReference type="Pfam" id="PF00225">
    <property type="entry name" value="Kinesin"/>
    <property type="match status" value="1"/>
</dbReference>
<keyword evidence="4 11" id="KW-0493">Microtubule</keyword>
<evidence type="ECO:0000256" key="5">
    <source>
        <dbReference type="ARBA" id="ARBA00022741"/>
    </source>
</evidence>
<dbReference type="InterPro" id="IPR001752">
    <property type="entry name" value="Kinesin_motor_dom"/>
</dbReference>
<keyword evidence="9" id="KW-0206">Cytoskeleton</keyword>
<dbReference type="OrthoDB" id="3176171at2759"/>
<dbReference type="GO" id="GO:0007018">
    <property type="term" value="P:microtubule-based movement"/>
    <property type="evidence" value="ECO:0007669"/>
    <property type="project" value="InterPro"/>
</dbReference>
<evidence type="ECO:0000256" key="2">
    <source>
        <dbReference type="ARBA" id="ARBA00010899"/>
    </source>
</evidence>
<gene>
    <name evidence="15" type="ORF">BGHDH14_bgh06447</name>
</gene>
<evidence type="ECO:0000256" key="11">
    <source>
        <dbReference type="RuleBase" id="RU000394"/>
    </source>
</evidence>
<evidence type="ECO:0000256" key="6">
    <source>
        <dbReference type="ARBA" id="ARBA00022840"/>
    </source>
</evidence>
<dbReference type="FunFam" id="3.40.850.10:FF:000065">
    <property type="entry name" value="Kinesin-like protein"/>
    <property type="match status" value="1"/>
</dbReference>
<proteinExistence type="inferred from homology"/>
<organism evidence="15 16">
    <name type="scientific">Blumeria graminis f. sp. hordei (strain DH14)</name>
    <name type="common">Barley powdery mildew</name>
    <name type="synonym">Oidium monilioides f. sp. hordei</name>
    <dbReference type="NCBI Taxonomy" id="546991"/>
    <lineage>
        <taxon>Eukaryota</taxon>
        <taxon>Fungi</taxon>
        <taxon>Dikarya</taxon>
        <taxon>Ascomycota</taxon>
        <taxon>Pezizomycotina</taxon>
        <taxon>Leotiomycetes</taxon>
        <taxon>Erysiphales</taxon>
        <taxon>Erysiphaceae</taxon>
        <taxon>Blumeria</taxon>
        <taxon>Blumeria hordei</taxon>
    </lineage>
</organism>
<dbReference type="InParanoid" id="N1JFQ7"/>
<dbReference type="CDD" id="cd01366">
    <property type="entry name" value="KISc_C_terminal"/>
    <property type="match status" value="1"/>
</dbReference>
<keyword evidence="3" id="KW-0963">Cytoplasm</keyword>
<dbReference type="PANTHER" id="PTHR47972">
    <property type="entry name" value="KINESIN-LIKE PROTEIN KLP-3"/>
    <property type="match status" value="1"/>
</dbReference>
<dbReference type="FunCoup" id="N1JFQ7">
    <property type="interactions" value="296"/>
</dbReference>
<name>N1JFQ7_BLUG1</name>
<feature type="binding site" evidence="10">
    <location>
        <begin position="620"/>
        <end position="627"/>
    </location>
    <ligand>
        <name>ATP</name>
        <dbReference type="ChEBI" id="CHEBI:30616"/>
    </ligand>
</feature>
<keyword evidence="7 12" id="KW-0175">Coiled coil</keyword>
<evidence type="ECO:0000313" key="15">
    <source>
        <dbReference type="EMBL" id="CCU81689.1"/>
    </source>
</evidence>
<dbReference type="GO" id="GO:0008569">
    <property type="term" value="F:minus-end-directed microtubule motor activity"/>
    <property type="evidence" value="ECO:0007669"/>
    <property type="project" value="UniProtKB-ARBA"/>
</dbReference>
<dbReference type="STRING" id="546991.N1JFQ7"/>
<evidence type="ECO:0000313" key="16">
    <source>
        <dbReference type="Proteomes" id="UP000015441"/>
    </source>
</evidence>